<dbReference type="EMBL" id="KD198209">
    <property type="protein sequence ID" value="EMS53172.1"/>
    <property type="molecule type" value="Genomic_DNA"/>
</dbReference>
<dbReference type="GO" id="GO:0006979">
    <property type="term" value="P:response to oxidative stress"/>
    <property type="evidence" value="ECO:0007669"/>
    <property type="project" value="InterPro"/>
</dbReference>
<comment type="similarity">
    <text evidence="1">Belongs to the glutathione peroxidase family.</text>
</comment>
<dbReference type="InterPro" id="IPR000889">
    <property type="entry name" value="Glutathione_peroxidase"/>
</dbReference>
<evidence type="ECO:0000256" key="1">
    <source>
        <dbReference type="ARBA" id="ARBA00006926"/>
    </source>
</evidence>
<evidence type="ECO:0000313" key="4">
    <source>
        <dbReference type="EMBL" id="EMS53172.1"/>
    </source>
</evidence>
<reference evidence="4" key="1">
    <citation type="journal article" date="2013" name="Nature">
        <title>Draft genome of the wheat A-genome progenitor Triticum urartu.</title>
        <authorList>
            <person name="Ling H.Q."/>
            <person name="Zhao S."/>
            <person name="Liu D."/>
            <person name="Wang J."/>
            <person name="Sun H."/>
            <person name="Zhang C."/>
            <person name="Fan H."/>
            <person name="Li D."/>
            <person name="Dong L."/>
            <person name="Tao Y."/>
            <person name="Gao C."/>
            <person name="Wu H."/>
            <person name="Li Y."/>
            <person name="Cui Y."/>
            <person name="Guo X."/>
            <person name="Zheng S."/>
            <person name="Wang B."/>
            <person name="Yu K."/>
            <person name="Liang Q."/>
            <person name="Yang W."/>
            <person name="Lou X."/>
            <person name="Chen J."/>
            <person name="Feng M."/>
            <person name="Jian J."/>
            <person name="Zhang X."/>
            <person name="Luo G."/>
            <person name="Jiang Y."/>
            <person name="Liu J."/>
            <person name="Wang Z."/>
            <person name="Sha Y."/>
            <person name="Zhang B."/>
            <person name="Wu H."/>
            <person name="Tang D."/>
            <person name="Shen Q."/>
            <person name="Xue P."/>
            <person name="Zou S."/>
            <person name="Wang X."/>
            <person name="Liu X."/>
            <person name="Wang F."/>
            <person name="Yang Y."/>
            <person name="An X."/>
            <person name="Dong Z."/>
            <person name="Zhang K."/>
            <person name="Zhang X."/>
            <person name="Luo M.C."/>
            <person name="Dvorak J."/>
            <person name="Tong Y."/>
            <person name="Wang J."/>
            <person name="Yang H."/>
            <person name="Li Z."/>
            <person name="Wang D."/>
            <person name="Zhang A."/>
            <person name="Wang J."/>
        </authorList>
    </citation>
    <scope>NUCLEOTIDE SEQUENCE</scope>
</reference>
<dbReference type="Gene3D" id="3.40.30.10">
    <property type="entry name" value="Glutaredoxin"/>
    <property type="match status" value="1"/>
</dbReference>
<gene>
    <name evidence="4" type="ORF">TRIUR3_22824</name>
</gene>
<protein>
    <submittedName>
        <fullName evidence="4">Uncharacterized protein</fullName>
    </submittedName>
</protein>
<organism evidence="4">
    <name type="scientific">Triticum urartu</name>
    <name type="common">Red wild einkorn</name>
    <name type="synonym">Crithodium urartu</name>
    <dbReference type="NCBI Taxonomy" id="4572"/>
    <lineage>
        <taxon>Eukaryota</taxon>
        <taxon>Viridiplantae</taxon>
        <taxon>Streptophyta</taxon>
        <taxon>Embryophyta</taxon>
        <taxon>Tracheophyta</taxon>
        <taxon>Spermatophyta</taxon>
        <taxon>Magnoliopsida</taxon>
        <taxon>Liliopsida</taxon>
        <taxon>Poales</taxon>
        <taxon>Poaceae</taxon>
        <taxon>BOP clade</taxon>
        <taxon>Pooideae</taxon>
        <taxon>Triticodae</taxon>
        <taxon>Triticeae</taxon>
        <taxon>Triticinae</taxon>
        <taxon>Triticum</taxon>
    </lineage>
</organism>
<dbReference type="Pfam" id="PF00255">
    <property type="entry name" value="GSHPx"/>
    <property type="match status" value="1"/>
</dbReference>
<accession>M7YZT6</accession>
<evidence type="ECO:0000256" key="3">
    <source>
        <dbReference type="ARBA" id="ARBA00023002"/>
    </source>
</evidence>
<dbReference type="AlphaFoldDB" id="M7YZT6"/>
<evidence type="ECO:0000256" key="2">
    <source>
        <dbReference type="ARBA" id="ARBA00022559"/>
    </source>
</evidence>
<sequence>MEPWAVNIKHETGVSFPLKQSFEIFAFPCNQFGGQELGIDKEIVHIACMPSI</sequence>
<keyword evidence="3" id="KW-0560">Oxidoreductase</keyword>
<proteinExistence type="inferred from homology"/>
<keyword evidence="2" id="KW-0575">Peroxidase</keyword>
<name>M7YZT6_TRIUA</name>
<dbReference type="GO" id="GO:0004601">
    <property type="term" value="F:peroxidase activity"/>
    <property type="evidence" value="ECO:0007669"/>
    <property type="project" value="UniProtKB-KW"/>
</dbReference>